<dbReference type="Proteomes" id="UP001596163">
    <property type="component" value="Unassembled WGS sequence"/>
</dbReference>
<organism evidence="2 3">
    <name type="scientific">Algoriphagus aquatilis</name>
    <dbReference type="NCBI Taxonomy" id="490186"/>
    <lineage>
        <taxon>Bacteria</taxon>
        <taxon>Pseudomonadati</taxon>
        <taxon>Bacteroidota</taxon>
        <taxon>Cytophagia</taxon>
        <taxon>Cytophagales</taxon>
        <taxon>Cyclobacteriaceae</taxon>
        <taxon>Algoriphagus</taxon>
    </lineage>
</organism>
<dbReference type="RefSeq" id="WP_377914287.1">
    <property type="nucleotide sequence ID" value="NZ_JBHSKS010000005.1"/>
</dbReference>
<reference evidence="3" key="1">
    <citation type="journal article" date="2019" name="Int. J. Syst. Evol. Microbiol.">
        <title>The Global Catalogue of Microorganisms (GCM) 10K type strain sequencing project: providing services to taxonomists for standard genome sequencing and annotation.</title>
        <authorList>
            <consortium name="The Broad Institute Genomics Platform"/>
            <consortium name="The Broad Institute Genome Sequencing Center for Infectious Disease"/>
            <person name="Wu L."/>
            <person name="Ma J."/>
        </authorList>
    </citation>
    <scope>NUCLEOTIDE SEQUENCE [LARGE SCALE GENOMIC DNA]</scope>
    <source>
        <strain evidence="3">CGMCC 1.7030</strain>
    </source>
</reference>
<evidence type="ECO:0000259" key="1">
    <source>
        <dbReference type="Pfam" id="PF14397"/>
    </source>
</evidence>
<dbReference type="InterPro" id="IPR039523">
    <property type="entry name" value="RimK-rel_E_lig_ATP-grasp"/>
</dbReference>
<feature type="domain" description="Alpha-L-glutamate ligase-related protein ATP-grasp" evidence="1">
    <location>
        <begin position="187"/>
        <end position="332"/>
    </location>
</feature>
<evidence type="ECO:0000313" key="3">
    <source>
        <dbReference type="Proteomes" id="UP001596163"/>
    </source>
</evidence>
<dbReference type="Pfam" id="PF14397">
    <property type="entry name" value="ATPgrasp_ST"/>
    <property type="match status" value="1"/>
</dbReference>
<protein>
    <submittedName>
        <fullName evidence="2">Sugar-transfer associated ATP-grasp domain-containing protein</fullName>
    </submittedName>
</protein>
<comment type="caution">
    <text evidence="2">The sequence shown here is derived from an EMBL/GenBank/DDBJ whole genome shotgun (WGS) entry which is preliminary data.</text>
</comment>
<sequence length="353" mass="40602">MSILHLLKKRFRAYRQKRWNRIFDQSHIKRVQNGLQVLADQGKKLSSVDSKKAEEYSVEVLGSIDFAPWLKLYSAFRGEFLEGWIPDNYLGRVVCPAINGDLKDLSSYKTLSKQLLQTETLPDLVYLIKGTWLTAERLGTTFDEVKSICFEHYPFVYLKRNFSFQGNGILKLYPKDFDGIEFDKLGDFVIQAPIFQHPFMEEISPGAVATLRITTVKQNQKPAETRLCGLRIGREGMNYINTKGAMRIPVDPNFGKLYPSAITANWQLLETHPDTKVPFEGKTIPYFKEATQLCESIHERFPHIQLIGWDAAITDQGQVKLMEWNTDQPGIVYSESSIGPHFKELGWEDLWKN</sequence>
<dbReference type="EMBL" id="JBHSKS010000005">
    <property type="protein sequence ID" value="MFC5191851.1"/>
    <property type="molecule type" value="Genomic_DNA"/>
</dbReference>
<proteinExistence type="predicted"/>
<keyword evidence="3" id="KW-1185">Reference proteome</keyword>
<accession>A0ABW0BW67</accession>
<evidence type="ECO:0000313" key="2">
    <source>
        <dbReference type="EMBL" id="MFC5191851.1"/>
    </source>
</evidence>
<gene>
    <name evidence="2" type="ORF">ACFPIK_08735</name>
</gene>
<name>A0ABW0BW67_9BACT</name>